<evidence type="ECO:0000313" key="5">
    <source>
        <dbReference type="EMBL" id="QNO49568.1"/>
    </source>
</evidence>
<dbReference type="Gene3D" id="2.60.120.200">
    <property type="match status" value="1"/>
</dbReference>
<dbReference type="PANTHER" id="PTHR12861">
    <property type="entry name" value="TRANSLOCON-ASSOCIATED PROTEIN, BETA SUBUNIT PRECURSOR TRAP-BETA SIGNAL SEQUENCE RECEPTOR BETA SUBUNIT"/>
    <property type="match status" value="1"/>
</dbReference>
<dbReference type="InterPro" id="IPR013783">
    <property type="entry name" value="Ig-like_fold"/>
</dbReference>
<dbReference type="InterPro" id="IPR006558">
    <property type="entry name" value="LamG-like"/>
</dbReference>
<evidence type="ECO:0000256" key="3">
    <source>
        <dbReference type="SAM" id="Phobius"/>
    </source>
</evidence>
<feature type="transmembrane region" description="Helical" evidence="3">
    <location>
        <begin position="509"/>
        <end position="526"/>
    </location>
</feature>
<evidence type="ECO:0000256" key="2">
    <source>
        <dbReference type="ARBA" id="ARBA00023157"/>
    </source>
</evidence>
<reference evidence="5" key="1">
    <citation type="submission" date="2020-06" db="EMBL/GenBank/DDBJ databases">
        <title>Unique genomic features of the anaerobic methanotrophic archaea.</title>
        <authorList>
            <person name="Chadwick G.L."/>
            <person name="Skennerton C.T."/>
            <person name="Laso-Perez R."/>
            <person name="Leu A.O."/>
            <person name="Speth D.R."/>
            <person name="Yu H."/>
            <person name="Morgan-Lang C."/>
            <person name="Hatzenpichler R."/>
            <person name="Goudeau D."/>
            <person name="Malmstrom R."/>
            <person name="Brazelton W.J."/>
            <person name="Woyke T."/>
            <person name="Hallam S.J."/>
            <person name="Tyson G.W."/>
            <person name="Wegener G."/>
            <person name="Boetius A."/>
            <person name="Orphan V."/>
        </authorList>
    </citation>
    <scope>NUCLEOTIDE SEQUENCE</scope>
</reference>
<dbReference type="NCBIfam" id="TIGR01451">
    <property type="entry name" value="B_ant_repeat"/>
    <property type="match status" value="1"/>
</dbReference>
<dbReference type="EMBL" id="MT631383">
    <property type="protein sequence ID" value="QNO49568.1"/>
    <property type="molecule type" value="Genomic_DNA"/>
</dbReference>
<keyword evidence="1" id="KW-0732">Signal</keyword>
<dbReference type="InterPro" id="IPR026371">
    <property type="entry name" value="PGF_CTERM"/>
</dbReference>
<dbReference type="AlphaFoldDB" id="A0A7G9YNI4"/>
<name>A0A7G9YNI4_9EURY</name>
<keyword evidence="3" id="KW-0472">Membrane</keyword>
<dbReference type="Gene3D" id="2.60.40.10">
    <property type="entry name" value="Immunoglobulins"/>
    <property type="match status" value="1"/>
</dbReference>
<protein>
    <recommendedName>
        <fullName evidence="4">LamG-like jellyroll fold domain-containing protein</fullName>
    </recommendedName>
</protein>
<dbReference type="InterPro" id="IPR013320">
    <property type="entry name" value="ConA-like_dom_sf"/>
</dbReference>
<dbReference type="SMART" id="SM00560">
    <property type="entry name" value="LamGL"/>
    <property type="match status" value="1"/>
</dbReference>
<dbReference type="Pfam" id="PF13385">
    <property type="entry name" value="Laminin_G_3"/>
    <property type="match status" value="1"/>
</dbReference>
<dbReference type="SUPFAM" id="SSF49899">
    <property type="entry name" value="Concanavalin A-like lectins/glucanases"/>
    <property type="match status" value="1"/>
</dbReference>
<feature type="domain" description="LamG-like jellyroll fold" evidence="4">
    <location>
        <begin position="94"/>
        <end position="231"/>
    </location>
</feature>
<gene>
    <name evidence="5" type="ORF">IDCAPMJN_00004</name>
</gene>
<sequence length="531" mass="57020">MRRIGMAVRVLLVIALAGLLAGVEGQGGDDGLVAEWHFDEGAGSVLADSSGNGNDGVIHGATWVEGKYGTALSFDGVDDSVKNTWNQPFYSKHTISSWFKSSGGGGGNSPRLFEFSDSSGSSGFSTALAYDPDGSLRAWTECETNGVRSGEIDYSGTLYNDNVWHHAVYTHDGTTGVLYIDGVVKQSATDDSCSNIDDGETFVIGNYYPGGHAFKGAIDEVRIYNKALSAEEVKALYEGVQLSLIKSAAPYSIKKGQTTTITLTVKNTGTTEIKDTEVSDTYPSDLIFVDGETSKTYASLKPKDSREFQYILQTKEAGTYNLDPATAMYADEKGNYHTVKSKTATIKVIPSLITTPTQVQTTTGSDTQSASVHLHGEKTDVVLGEEVLLKLSAVNIIGNPLMHVQVIIIPPSGWSVTSSEFAKSGAGQYTTTYDIKEGVGRDIEVRIMPNQIGDDFHVQGRIIYYFGDDSDAREDHTLTLPITVRAEAENGQGERAADTSGSEEKASSTPGFAAVVTIIGLFAMYLRRKKT</sequence>
<dbReference type="Pfam" id="PF13584">
    <property type="entry name" value="BatD"/>
    <property type="match status" value="1"/>
</dbReference>
<proteinExistence type="predicted"/>
<evidence type="ECO:0000259" key="4">
    <source>
        <dbReference type="SMART" id="SM00560"/>
    </source>
</evidence>
<accession>A0A7G9YNI4</accession>
<dbReference type="InterPro" id="IPR047589">
    <property type="entry name" value="DUF11_rpt"/>
</dbReference>
<keyword evidence="3" id="KW-1133">Transmembrane helix</keyword>
<dbReference type="PANTHER" id="PTHR12861:SF3">
    <property type="entry name" value="TRANSLOCON-ASSOCIATED PROTEIN SUBUNIT BETA"/>
    <property type="match status" value="1"/>
</dbReference>
<dbReference type="Pfam" id="PF18204">
    <property type="entry name" value="PGF-CTERM"/>
    <property type="match status" value="1"/>
</dbReference>
<keyword evidence="2" id="KW-1015">Disulfide bond</keyword>
<keyword evidence="3" id="KW-0812">Transmembrane</keyword>
<evidence type="ECO:0000256" key="1">
    <source>
        <dbReference type="ARBA" id="ARBA00022729"/>
    </source>
</evidence>
<organism evidence="5">
    <name type="scientific">Candidatus Methanogaster sp. ANME-2c ERB4</name>
    <dbReference type="NCBI Taxonomy" id="2759911"/>
    <lineage>
        <taxon>Archaea</taxon>
        <taxon>Methanobacteriati</taxon>
        <taxon>Methanobacteriota</taxon>
        <taxon>Stenosarchaea group</taxon>
        <taxon>Methanomicrobia</taxon>
        <taxon>Methanosarcinales</taxon>
        <taxon>ANME-2 cluster</taxon>
        <taxon>Candidatus Methanogasteraceae</taxon>
        <taxon>Candidatus Methanogaster</taxon>
    </lineage>
</organism>
<dbReference type="InterPro" id="IPR025738">
    <property type="entry name" value="BatD"/>
</dbReference>